<gene>
    <name evidence="1" type="ORF">Terrestrivirus1_138</name>
</gene>
<dbReference type="InterPro" id="IPR011060">
    <property type="entry name" value="RibuloseP-bd_barrel"/>
</dbReference>
<accession>A0A3G4ZLH2</accession>
<dbReference type="EMBL" id="MK071979">
    <property type="protein sequence ID" value="AYV75264.1"/>
    <property type="molecule type" value="Genomic_DNA"/>
</dbReference>
<reference evidence="1" key="1">
    <citation type="submission" date="2018-10" db="EMBL/GenBank/DDBJ databases">
        <title>Hidden diversity of soil giant viruses.</title>
        <authorList>
            <person name="Schulz F."/>
            <person name="Alteio L."/>
            <person name="Goudeau D."/>
            <person name="Ryan E.M."/>
            <person name="Malmstrom R.R."/>
            <person name="Blanchard J."/>
            <person name="Woyke T."/>
        </authorList>
    </citation>
    <scope>NUCLEOTIDE SEQUENCE</scope>
    <source>
        <strain evidence="1">TEV1</strain>
    </source>
</reference>
<organism evidence="1">
    <name type="scientific">Terrestrivirus sp</name>
    <dbReference type="NCBI Taxonomy" id="2487775"/>
    <lineage>
        <taxon>Viruses</taxon>
        <taxon>Varidnaviria</taxon>
        <taxon>Bamfordvirae</taxon>
        <taxon>Nucleocytoviricota</taxon>
        <taxon>Megaviricetes</taxon>
        <taxon>Imitervirales</taxon>
        <taxon>Mimiviridae</taxon>
        <taxon>Klosneuvirinae</taxon>
    </lineage>
</organism>
<evidence type="ECO:0000313" key="1">
    <source>
        <dbReference type="EMBL" id="AYV75264.1"/>
    </source>
</evidence>
<protein>
    <submittedName>
        <fullName evidence="1">Uncharacterized protein</fullName>
    </submittedName>
</protein>
<name>A0A3G4ZLH2_9VIRU</name>
<dbReference type="SUPFAM" id="SSF51366">
    <property type="entry name" value="Ribulose-phoshate binding barrel"/>
    <property type="match status" value="1"/>
</dbReference>
<proteinExistence type="predicted"/>
<sequence>MNTQTDARMKTFNVFKRNKVFIPVIHLLRIEHALTNVEIVYKYCDCAMLVNNYCSSDVLIEAVDAIKAKYPNKWLGINILEDIGTLFFLFGKTDICKKINGLWMDNSFITDFDLEYQQIPRQILTTLKNACFEGVYFGSVFFKYVPMGGDTDKILKNATQLVDIVTTSGDGTGIPIPVNKIRKIHSSVGKTNYVAVCSGITATNIRSISDFCDIFVVGTAINDSNHNIVVSKLLELNTIIDSLN</sequence>